<organism evidence="2 3">
    <name type="scientific">Blautia aquisgranensis</name>
    <dbReference type="NCBI Taxonomy" id="3133153"/>
    <lineage>
        <taxon>Bacteria</taxon>
        <taxon>Bacillati</taxon>
        <taxon>Bacillota</taxon>
        <taxon>Clostridia</taxon>
        <taxon>Lachnospirales</taxon>
        <taxon>Lachnospiraceae</taxon>
        <taxon>Blautia</taxon>
    </lineage>
</organism>
<proteinExistence type="predicted"/>
<dbReference type="SUPFAM" id="SSF46689">
    <property type="entry name" value="Homeodomain-like"/>
    <property type="match status" value="1"/>
</dbReference>
<dbReference type="InterPro" id="IPR009057">
    <property type="entry name" value="Homeodomain-like_sf"/>
</dbReference>
<evidence type="ECO:0000313" key="2">
    <source>
        <dbReference type="EMBL" id="MEQ2371609.1"/>
    </source>
</evidence>
<comment type="caution">
    <text evidence="2">The sequence shown here is derived from an EMBL/GenBank/DDBJ whole genome shotgun (WGS) entry which is preliminary data.</text>
</comment>
<reference evidence="2 3" key="1">
    <citation type="submission" date="2024-03" db="EMBL/GenBank/DDBJ databases">
        <title>Human intestinal bacterial collection.</title>
        <authorList>
            <person name="Pauvert C."/>
            <person name="Hitch T.C.A."/>
            <person name="Clavel T."/>
        </authorList>
    </citation>
    <scope>NUCLEOTIDE SEQUENCE [LARGE SCALE GENOMIC DNA]</scope>
    <source>
        <strain evidence="2 3">CLA-JM-H16</strain>
    </source>
</reference>
<dbReference type="InterPro" id="IPR055247">
    <property type="entry name" value="InsJ-like_HTH"/>
</dbReference>
<evidence type="ECO:0000313" key="3">
    <source>
        <dbReference type="Proteomes" id="UP001473063"/>
    </source>
</evidence>
<accession>A0ABV1BG76</accession>
<gene>
    <name evidence="2" type="ORF">WMO28_11840</name>
</gene>
<name>A0ABV1BG76_9FIRM</name>
<sequence>MNTGCNYSSTANKYGCSYGQVYAWVRKYKDKGIEGLYDRRGKNKAISQLSDIEKLKAENRLLKAQTQQQQMEIDFLKNSTK</sequence>
<keyword evidence="3" id="KW-1185">Reference proteome</keyword>
<dbReference type="Pfam" id="PF13518">
    <property type="entry name" value="HTH_28"/>
    <property type="match status" value="1"/>
</dbReference>
<protein>
    <submittedName>
        <fullName evidence="2">Helix-turn-helix domain-containing protein</fullName>
    </submittedName>
</protein>
<evidence type="ECO:0000259" key="1">
    <source>
        <dbReference type="Pfam" id="PF13518"/>
    </source>
</evidence>
<dbReference type="Proteomes" id="UP001473063">
    <property type="component" value="Unassembled WGS sequence"/>
</dbReference>
<feature type="domain" description="Insertion element IS150 protein InsJ-like helix-turn-helix" evidence="1">
    <location>
        <begin position="4"/>
        <end position="44"/>
    </location>
</feature>
<dbReference type="EMBL" id="JBBMEJ010000014">
    <property type="protein sequence ID" value="MEQ2371609.1"/>
    <property type="molecule type" value="Genomic_DNA"/>
</dbReference>
<dbReference type="Gene3D" id="1.10.10.60">
    <property type="entry name" value="Homeodomain-like"/>
    <property type="match status" value="1"/>
</dbReference>
<dbReference type="RefSeq" id="WP_092071104.1">
    <property type="nucleotide sequence ID" value="NZ_JBBMEJ010000014.1"/>
</dbReference>